<evidence type="ECO:0000256" key="1">
    <source>
        <dbReference type="SAM" id="Phobius"/>
    </source>
</evidence>
<gene>
    <name evidence="2" type="ORF">ACN42_g6514</name>
</gene>
<dbReference type="Proteomes" id="UP000055045">
    <property type="component" value="Unassembled WGS sequence"/>
</dbReference>
<dbReference type="EMBL" id="LLXE01000168">
    <property type="protein sequence ID" value="KUM60611.1"/>
    <property type="molecule type" value="Genomic_DNA"/>
</dbReference>
<sequence>MFLIDIPFINFHFYVSVLFYALYLHYCVSLPFQHSHAFYLGTPLLPVTAPDHPDHPAPRRPTLSLYLGFLSLCLGLSA</sequence>
<feature type="transmembrane region" description="Helical" evidence="1">
    <location>
        <begin position="6"/>
        <end position="26"/>
    </location>
</feature>
<organism evidence="2 3">
    <name type="scientific">Penicillium freii</name>
    <dbReference type="NCBI Taxonomy" id="48697"/>
    <lineage>
        <taxon>Eukaryota</taxon>
        <taxon>Fungi</taxon>
        <taxon>Dikarya</taxon>
        <taxon>Ascomycota</taxon>
        <taxon>Pezizomycotina</taxon>
        <taxon>Eurotiomycetes</taxon>
        <taxon>Eurotiomycetidae</taxon>
        <taxon>Eurotiales</taxon>
        <taxon>Aspergillaceae</taxon>
        <taxon>Penicillium</taxon>
    </lineage>
</organism>
<keyword evidence="1" id="KW-0472">Membrane</keyword>
<keyword evidence="1" id="KW-0812">Transmembrane</keyword>
<proteinExistence type="predicted"/>
<keyword evidence="3" id="KW-1185">Reference proteome</keyword>
<dbReference type="AlphaFoldDB" id="A0A101MHD2"/>
<keyword evidence="1" id="KW-1133">Transmembrane helix</keyword>
<comment type="caution">
    <text evidence="2">The sequence shown here is derived from an EMBL/GenBank/DDBJ whole genome shotgun (WGS) entry which is preliminary data.</text>
</comment>
<evidence type="ECO:0000313" key="2">
    <source>
        <dbReference type="EMBL" id="KUM60611.1"/>
    </source>
</evidence>
<name>A0A101MHD2_PENFR</name>
<reference evidence="2 3" key="1">
    <citation type="submission" date="2015-10" db="EMBL/GenBank/DDBJ databases">
        <title>Genome sequencing of Penicillium freii.</title>
        <authorList>
            <person name="Nguyen H.D."/>
            <person name="Visagie C.M."/>
            <person name="Seifert K.A."/>
        </authorList>
    </citation>
    <scope>NUCLEOTIDE SEQUENCE [LARGE SCALE GENOMIC DNA]</scope>
    <source>
        <strain evidence="2 3">DAOM 242723</strain>
    </source>
</reference>
<evidence type="ECO:0000313" key="3">
    <source>
        <dbReference type="Proteomes" id="UP000055045"/>
    </source>
</evidence>
<protein>
    <submittedName>
        <fullName evidence="2">Uncharacterized protein</fullName>
    </submittedName>
</protein>
<accession>A0A101MHD2</accession>